<dbReference type="GO" id="GO:0003906">
    <property type="term" value="F:DNA-(apurinic or apyrimidinic site) endonuclease activity"/>
    <property type="evidence" value="ECO:0007669"/>
    <property type="project" value="TreeGrafter"/>
</dbReference>
<dbReference type="GO" id="GO:0000703">
    <property type="term" value="F:oxidized pyrimidine nucleobase lesion DNA N-glycosylase activity"/>
    <property type="evidence" value="ECO:0007669"/>
    <property type="project" value="TreeGrafter"/>
</dbReference>
<reference evidence="9" key="1">
    <citation type="submission" date="2020-04" db="EMBL/GenBank/DDBJ databases">
        <title>A desert anoxygenic phototrophic bacterium fixes CO2 using RubisCO under aerobic conditions.</title>
        <authorList>
            <person name="Tang K."/>
        </authorList>
    </citation>
    <scope>NUCLEOTIDE SEQUENCE [LARGE SCALE GENOMIC DNA]</scope>
    <source>
        <strain evidence="9">MIMtkB3</strain>
    </source>
</reference>
<evidence type="ECO:0000313" key="9">
    <source>
        <dbReference type="EMBL" id="QJE71770.1"/>
    </source>
</evidence>
<dbReference type="GO" id="GO:0016829">
    <property type="term" value="F:lyase activity"/>
    <property type="evidence" value="ECO:0007669"/>
    <property type="project" value="UniProtKB-KW"/>
</dbReference>
<dbReference type="EMBL" id="CP051775">
    <property type="protein sequence ID" value="QJE71770.1"/>
    <property type="molecule type" value="Genomic_DNA"/>
</dbReference>
<dbReference type="Pfam" id="PF00730">
    <property type="entry name" value="HhH-GPD"/>
    <property type="match status" value="1"/>
</dbReference>
<keyword evidence="6" id="KW-0326">Glycosidase</keyword>
<dbReference type="InterPro" id="IPR003265">
    <property type="entry name" value="HhH-GPD_domain"/>
</dbReference>
<feature type="compositionally biased region" description="Pro residues" evidence="7">
    <location>
        <begin position="9"/>
        <end position="20"/>
    </location>
</feature>
<dbReference type="SUPFAM" id="SSF48150">
    <property type="entry name" value="DNA-glycosylase"/>
    <property type="match status" value="1"/>
</dbReference>
<dbReference type="GO" id="GO:0006285">
    <property type="term" value="P:base-excision repair, AP site formation"/>
    <property type="evidence" value="ECO:0007669"/>
    <property type="project" value="TreeGrafter"/>
</dbReference>
<comment type="similarity">
    <text evidence="1">Belongs to the Nth/MutY family.</text>
</comment>
<keyword evidence="9" id="KW-0255">Endonuclease</keyword>
<dbReference type="PANTHER" id="PTHR43286">
    <property type="entry name" value="ENDONUCLEASE III-LIKE PROTEIN 1"/>
    <property type="match status" value="1"/>
</dbReference>
<dbReference type="SMART" id="SM00478">
    <property type="entry name" value="ENDO3c"/>
    <property type="match status" value="1"/>
</dbReference>
<dbReference type="KEGG" id="acru:HHL28_00365"/>
<keyword evidence="4" id="KW-0234">DNA repair</keyword>
<evidence type="ECO:0000256" key="4">
    <source>
        <dbReference type="ARBA" id="ARBA00023204"/>
    </source>
</evidence>
<keyword evidence="9" id="KW-0540">Nuclease</keyword>
<dbReference type="FunFam" id="1.10.340.30:FF:000001">
    <property type="entry name" value="Endonuclease III"/>
    <property type="match status" value="1"/>
</dbReference>
<dbReference type="CDD" id="cd00056">
    <property type="entry name" value="ENDO3c"/>
    <property type="match status" value="1"/>
</dbReference>
<evidence type="ECO:0000256" key="7">
    <source>
        <dbReference type="SAM" id="MobiDB-lite"/>
    </source>
</evidence>
<sequence length="238" mass="25747">MPRAARQPDPGPDPVPPPGKDPFDIDLVFGLLREATAGLPKAAMFELRDRGHGTPFEQLVSALISARTRDEVSLPVSLRLFAVANTPGAMAALPEERIVELIHGATFPEPKARDIKELSRRIAEEHGGRTPDTLEGLTAFRGVGPKIAGLALGIGYGLPVIAVDIHVHRVTNRWGYVATKTPEATLAALEAILPRTYRVEINERLVPFGKHICTGVAPRCSTCPLLRQCQQVGVTDHE</sequence>
<evidence type="ECO:0000259" key="8">
    <source>
        <dbReference type="SMART" id="SM00478"/>
    </source>
</evidence>
<evidence type="ECO:0000256" key="6">
    <source>
        <dbReference type="ARBA" id="ARBA00023295"/>
    </source>
</evidence>
<name>A0A858R2Z4_9PROT</name>
<dbReference type="InterPro" id="IPR011257">
    <property type="entry name" value="DNA_glycosylase"/>
</dbReference>
<protein>
    <submittedName>
        <fullName evidence="9">Endonuclease III</fullName>
    </submittedName>
</protein>
<dbReference type="Proteomes" id="UP000501891">
    <property type="component" value="Chromosome"/>
</dbReference>
<dbReference type="InterPro" id="IPR023170">
    <property type="entry name" value="HhH_base_excis_C"/>
</dbReference>
<evidence type="ECO:0000256" key="1">
    <source>
        <dbReference type="ARBA" id="ARBA00008343"/>
    </source>
</evidence>
<feature type="region of interest" description="Disordered" evidence="7">
    <location>
        <begin position="1"/>
        <end position="20"/>
    </location>
</feature>
<dbReference type="AlphaFoldDB" id="A0A858R2Z4"/>
<dbReference type="Gene3D" id="1.10.1670.10">
    <property type="entry name" value="Helix-hairpin-Helix base-excision DNA repair enzymes (C-terminal)"/>
    <property type="match status" value="1"/>
</dbReference>
<dbReference type="GO" id="GO:0006289">
    <property type="term" value="P:nucleotide-excision repair"/>
    <property type="evidence" value="ECO:0007669"/>
    <property type="project" value="TreeGrafter"/>
</dbReference>
<evidence type="ECO:0000256" key="3">
    <source>
        <dbReference type="ARBA" id="ARBA00022801"/>
    </source>
</evidence>
<dbReference type="PANTHER" id="PTHR43286:SF1">
    <property type="entry name" value="ENDONUCLEASE III-LIKE PROTEIN 1"/>
    <property type="match status" value="1"/>
</dbReference>
<accession>A0A858R2Z4</accession>
<organism evidence="9 10">
    <name type="scientific">Aerophototrophica crusticola</name>
    <dbReference type="NCBI Taxonomy" id="1709002"/>
    <lineage>
        <taxon>Bacteria</taxon>
        <taxon>Pseudomonadati</taxon>
        <taxon>Pseudomonadota</taxon>
        <taxon>Alphaproteobacteria</taxon>
        <taxon>Rhodospirillales</taxon>
        <taxon>Rhodospirillaceae</taxon>
        <taxon>Aerophototrophica</taxon>
    </lineage>
</organism>
<evidence type="ECO:0000256" key="5">
    <source>
        <dbReference type="ARBA" id="ARBA00023239"/>
    </source>
</evidence>
<evidence type="ECO:0000256" key="2">
    <source>
        <dbReference type="ARBA" id="ARBA00022763"/>
    </source>
</evidence>
<keyword evidence="5" id="KW-0456">Lyase</keyword>
<gene>
    <name evidence="9" type="ORF">HHL28_00365</name>
</gene>
<feature type="domain" description="HhH-GPD" evidence="8">
    <location>
        <begin position="64"/>
        <end position="211"/>
    </location>
</feature>
<keyword evidence="2" id="KW-0227">DNA damage</keyword>
<evidence type="ECO:0000313" key="10">
    <source>
        <dbReference type="Proteomes" id="UP000501891"/>
    </source>
</evidence>
<keyword evidence="10" id="KW-1185">Reference proteome</keyword>
<proteinExistence type="inferred from homology"/>
<dbReference type="Gene3D" id="1.10.340.30">
    <property type="entry name" value="Hypothetical protein, domain 2"/>
    <property type="match status" value="1"/>
</dbReference>
<keyword evidence="3" id="KW-0378">Hydrolase</keyword>